<proteinExistence type="predicted"/>
<gene>
    <name evidence="2" type="ORF">MAG551_00022</name>
</gene>
<keyword evidence="1" id="KW-1133">Transmembrane helix</keyword>
<keyword evidence="1" id="KW-0472">Membrane</keyword>
<evidence type="ECO:0000256" key="1">
    <source>
        <dbReference type="SAM" id="Phobius"/>
    </source>
</evidence>
<dbReference type="AlphaFoldDB" id="A0A941VZH2"/>
<accession>A0A941VZH2</accession>
<protein>
    <submittedName>
        <fullName evidence="2">Uncharacterized protein</fullName>
    </submittedName>
</protein>
<name>A0A941VZH2_9BACT</name>
<organism evidence="2 3">
    <name type="scientific">Candidatus Scalindua arabica</name>
    <dbReference type="NCBI Taxonomy" id="1127984"/>
    <lineage>
        <taxon>Bacteria</taxon>
        <taxon>Pseudomonadati</taxon>
        <taxon>Planctomycetota</taxon>
        <taxon>Candidatus Brocadiia</taxon>
        <taxon>Candidatus Brocadiales</taxon>
        <taxon>Candidatus Scalinduaceae</taxon>
        <taxon>Candidatus Scalindua</taxon>
    </lineage>
</organism>
<keyword evidence="1" id="KW-0812">Transmembrane</keyword>
<evidence type="ECO:0000313" key="2">
    <source>
        <dbReference type="EMBL" id="MBS1256987.1"/>
    </source>
</evidence>
<dbReference type="Proteomes" id="UP000722750">
    <property type="component" value="Unassembled WGS sequence"/>
</dbReference>
<reference evidence="2" key="1">
    <citation type="journal article" date="2021" name="ISME J.">
        <title>Fine-scale metabolic discontinuity in a stratified prokaryote microbiome of a Red Sea deep halocline.</title>
        <authorList>
            <person name="Michoud G."/>
            <person name="Ngugi D.K."/>
            <person name="Barozzi A."/>
            <person name="Merlino G."/>
            <person name="Calleja M.L."/>
            <person name="Delgado-Huertas A."/>
            <person name="Moran X.A.G."/>
            <person name="Daffonchio D."/>
        </authorList>
    </citation>
    <scope>NUCLEOTIDE SEQUENCE</scope>
    <source>
        <strain evidence="2">SuakinDeep_MAG55_1</strain>
    </source>
</reference>
<comment type="caution">
    <text evidence="2">The sequence shown here is derived from an EMBL/GenBank/DDBJ whole genome shotgun (WGS) entry which is preliminary data.</text>
</comment>
<dbReference type="EMBL" id="JAANXD010000001">
    <property type="protein sequence ID" value="MBS1256987.1"/>
    <property type="molecule type" value="Genomic_DNA"/>
</dbReference>
<evidence type="ECO:0000313" key="3">
    <source>
        <dbReference type="Proteomes" id="UP000722750"/>
    </source>
</evidence>
<feature type="transmembrane region" description="Helical" evidence="1">
    <location>
        <begin position="51"/>
        <end position="71"/>
    </location>
</feature>
<sequence length="75" mass="8450">MVIISLDEPAVKITPAYLMVCSISELKIPNLKSQIPNKIQITKLSSITKTVCLEFCVCLLGFVCYLEFVIWKLKS</sequence>